<protein>
    <recommendedName>
        <fullName evidence="2">Neprosin PEP catalytic domain-containing protein</fullName>
    </recommendedName>
</protein>
<dbReference type="STRING" id="4533.J3NDD4"/>
<evidence type="ECO:0000313" key="4">
    <source>
        <dbReference type="Proteomes" id="UP000006038"/>
    </source>
</evidence>
<keyword evidence="4" id="KW-1185">Reference proteome</keyword>
<feature type="chain" id="PRO_5003774595" description="Neprosin PEP catalytic domain-containing protein" evidence="1">
    <location>
        <begin position="26"/>
        <end position="268"/>
    </location>
</feature>
<dbReference type="PANTHER" id="PTHR31589:SF170">
    <property type="entry name" value="NEPROSIN DOMAIN-CONTAINING PROTEIN"/>
    <property type="match status" value="1"/>
</dbReference>
<evidence type="ECO:0000256" key="1">
    <source>
        <dbReference type="SAM" id="SignalP"/>
    </source>
</evidence>
<evidence type="ECO:0000259" key="2">
    <source>
        <dbReference type="PROSITE" id="PS52045"/>
    </source>
</evidence>
<feature type="domain" description="Neprosin PEP catalytic" evidence="2">
    <location>
        <begin position="29"/>
        <end position="268"/>
    </location>
</feature>
<dbReference type="InterPro" id="IPR053168">
    <property type="entry name" value="Glutamic_endopeptidase"/>
</dbReference>
<sequence>MSNHSLGIFSILVIYAMFVAHKIQSEGFHLTNQDVNMDALHATYEGSYFGFVTTMDVYGFQINNGQRIVSSIWIVNRGGNDGDEKNEIMIGWQRDSTRTTGCYDMKCPGFELTPGSPLAPGDVIRPVSDVNGARQKITIKVFRDKPTGNWWKHYGFNRASAATGCYYPASLFTTLTEKATNILFGGSALAVDGVPSPAMGSGSLPSIMSDRAASMEGISLIDEDGRVAPFDAETIKTETMSFCYAMTPIFGANSSRIEDEIDELLGML</sequence>
<dbReference type="PROSITE" id="PS52045">
    <property type="entry name" value="NEPROSIN_PEP_CD"/>
    <property type="match status" value="1"/>
</dbReference>
<proteinExistence type="predicted"/>
<dbReference type="Gramene" id="OB12G19920.1">
    <property type="protein sequence ID" value="OB12G19920.1"/>
    <property type="gene ID" value="OB12G19920"/>
</dbReference>
<accession>J3NDD4</accession>
<keyword evidence="1" id="KW-0732">Signal</keyword>
<evidence type="ECO:0000313" key="3">
    <source>
        <dbReference type="EnsemblPlants" id="OB12G19920.1"/>
    </source>
</evidence>
<reference evidence="3" key="1">
    <citation type="journal article" date="2013" name="Nat. Commun.">
        <title>Whole-genome sequencing of Oryza brachyantha reveals mechanisms underlying Oryza genome evolution.</title>
        <authorList>
            <person name="Chen J."/>
            <person name="Huang Q."/>
            <person name="Gao D."/>
            <person name="Wang J."/>
            <person name="Lang Y."/>
            <person name="Liu T."/>
            <person name="Li B."/>
            <person name="Bai Z."/>
            <person name="Luis Goicoechea J."/>
            <person name="Liang C."/>
            <person name="Chen C."/>
            <person name="Zhang W."/>
            <person name="Sun S."/>
            <person name="Liao Y."/>
            <person name="Zhang X."/>
            <person name="Yang L."/>
            <person name="Song C."/>
            <person name="Wang M."/>
            <person name="Shi J."/>
            <person name="Liu G."/>
            <person name="Liu J."/>
            <person name="Zhou H."/>
            <person name="Zhou W."/>
            <person name="Yu Q."/>
            <person name="An N."/>
            <person name="Chen Y."/>
            <person name="Cai Q."/>
            <person name="Wang B."/>
            <person name="Liu B."/>
            <person name="Min J."/>
            <person name="Huang Y."/>
            <person name="Wu H."/>
            <person name="Li Z."/>
            <person name="Zhang Y."/>
            <person name="Yin Y."/>
            <person name="Song W."/>
            <person name="Jiang J."/>
            <person name="Jackson S.A."/>
            <person name="Wing R.A."/>
            <person name="Wang J."/>
            <person name="Chen M."/>
        </authorList>
    </citation>
    <scope>NUCLEOTIDE SEQUENCE [LARGE SCALE GENOMIC DNA]</scope>
    <source>
        <strain evidence="3">cv. IRGC 101232</strain>
    </source>
</reference>
<dbReference type="Proteomes" id="UP000006038">
    <property type="component" value="Chromosome 12"/>
</dbReference>
<dbReference type="EnsemblPlants" id="OB12G19920.1">
    <property type="protein sequence ID" value="OB12G19920.1"/>
    <property type="gene ID" value="OB12G19920"/>
</dbReference>
<reference evidence="3" key="2">
    <citation type="submission" date="2013-04" db="UniProtKB">
        <authorList>
            <consortium name="EnsemblPlants"/>
        </authorList>
    </citation>
    <scope>IDENTIFICATION</scope>
</reference>
<dbReference type="eggNOG" id="ENOG502QSP9">
    <property type="taxonomic scope" value="Eukaryota"/>
</dbReference>
<dbReference type="Pfam" id="PF03080">
    <property type="entry name" value="Neprosin"/>
    <property type="match status" value="1"/>
</dbReference>
<dbReference type="PANTHER" id="PTHR31589">
    <property type="entry name" value="PROTEIN, PUTATIVE (DUF239)-RELATED-RELATED"/>
    <property type="match status" value="1"/>
</dbReference>
<dbReference type="InterPro" id="IPR004314">
    <property type="entry name" value="Neprosin"/>
</dbReference>
<feature type="signal peptide" evidence="1">
    <location>
        <begin position="1"/>
        <end position="25"/>
    </location>
</feature>
<organism evidence="3">
    <name type="scientific">Oryza brachyantha</name>
    <name type="common">malo sina</name>
    <dbReference type="NCBI Taxonomy" id="4533"/>
    <lineage>
        <taxon>Eukaryota</taxon>
        <taxon>Viridiplantae</taxon>
        <taxon>Streptophyta</taxon>
        <taxon>Embryophyta</taxon>
        <taxon>Tracheophyta</taxon>
        <taxon>Spermatophyta</taxon>
        <taxon>Magnoliopsida</taxon>
        <taxon>Liliopsida</taxon>
        <taxon>Poales</taxon>
        <taxon>Poaceae</taxon>
        <taxon>BOP clade</taxon>
        <taxon>Oryzoideae</taxon>
        <taxon>Oryzeae</taxon>
        <taxon>Oryzinae</taxon>
        <taxon>Oryza</taxon>
    </lineage>
</organism>
<dbReference type="AlphaFoldDB" id="J3NDD4"/>
<dbReference type="HOGENOM" id="CLU_030538_3_0_1"/>
<dbReference type="OMA" id="TYWTRDS"/>
<name>J3NDD4_ORYBR</name>